<keyword evidence="2" id="KW-1185">Reference proteome</keyword>
<name>A0ABQ9GF03_9NEOP</name>
<proteinExistence type="predicted"/>
<accession>A0ABQ9GF03</accession>
<evidence type="ECO:0000313" key="1">
    <source>
        <dbReference type="EMBL" id="KAJ8869699.1"/>
    </source>
</evidence>
<evidence type="ECO:0000313" key="2">
    <source>
        <dbReference type="Proteomes" id="UP001159363"/>
    </source>
</evidence>
<sequence>MLHNYASILSCDGLVYPWRLRHWEQVNSDFDVPLKEQLNSLIVFVGREVQTEERVAILFGLMLMVTEKKPPVTCCSINLATTCTMTTVTTGDIADLWKLETIGIGDPAKKEKSDMKRLSAVRTFQKNCVVCGRQISNGFECQPTSRWHFYKSVHPEDRDYLTFLWWTADEFMTLKHCHVVFGVTCSPYLLSSFGLPSRQSRYLHRVARELYLLGDITLHAGSIRNRIKEIRELTEGIEWRNIPGYLNPPDLPSWM</sequence>
<comment type="caution">
    <text evidence="1">The sequence shown here is derived from an EMBL/GenBank/DDBJ whole genome shotgun (WGS) entry which is preliminary data.</text>
</comment>
<organism evidence="1 2">
    <name type="scientific">Dryococelus australis</name>
    <dbReference type="NCBI Taxonomy" id="614101"/>
    <lineage>
        <taxon>Eukaryota</taxon>
        <taxon>Metazoa</taxon>
        <taxon>Ecdysozoa</taxon>
        <taxon>Arthropoda</taxon>
        <taxon>Hexapoda</taxon>
        <taxon>Insecta</taxon>
        <taxon>Pterygota</taxon>
        <taxon>Neoptera</taxon>
        <taxon>Polyneoptera</taxon>
        <taxon>Phasmatodea</taxon>
        <taxon>Verophasmatodea</taxon>
        <taxon>Anareolatae</taxon>
        <taxon>Phasmatidae</taxon>
        <taxon>Eurycanthinae</taxon>
        <taxon>Dryococelus</taxon>
    </lineage>
</organism>
<dbReference type="EMBL" id="JARBHB010000013">
    <property type="protein sequence ID" value="KAJ8869699.1"/>
    <property type="molecule type" value="Genomic_DNA"/>
</dbReference>
<protein>
    <submittedName>
        <fullName evidence="1">Uncharacterized protein</fullName>
    </submittedName>
</protein>
<dbReference type="Proteomes" id="UP001159363">
    <property type="component" value="Chromosome 12"/>
</dbReference>
<reference evidence="1 2" key="1">
    <citation type="submission" date="2023-02" db="EMBL/GenBank/DDBJ databases">
        <title>LHISI_Scaffold_Assembly.</title>
        <authorList>
            <person name="Stuart O.P."/>
            <person name="Cleave R."/>
            <person name="Magrath M.J.L."/>
            <person name="Mikheyev A.S."/>
        </authorList>
    </citation>
    <scope>NUCLEOTIDE SEQUENCE [LARGE SCALE GENOMIC DNA]</scope>
    <source>
        <strain evidence="1">Daus_M_001</strain>
        <tissue evidence="1">Leg muscle</tissue>
    </source>
</reference>
<gene>
    <name evidence="1" type="ORF">PR048_028694</name>
</gene>